<evidence type="ECO:0000256" key="2">
    <source>
        <dbReference type="ARBA" id="ARBA00022664"/>
    </source>
</evidence>
<dbReference type="SUPFAM" id="SSF50978">
    <property type="entry name" value="WD40 repeat-like"/>
    <property type="match status" value="1"/>
</dbReference>
<dbReference type="InterPro" id="IPR058543">
    <property type="entry name" value="Beta-prop_RSE1/DDB1/CPSF1_2nd"/>
</dbReference>
<dbReference type="OrthoDB" id="436637at2759"/>
<name>A0A139ARR4_GONPJ</name>
<keyword evidence="11" id="KW-1185">Reference proteome</keyword>
<dbReference type="GO" id="GO:0008380">
    <property type="term" value="P:RNA splicing"/>
    <property type="evidence" value="ECO:0007669"/>
    <property type="project" value="UniProtKB-KW"/>
</dbReference>
<dbReference type="InterPro" id="IPR004871">
    <property type="entry name" value="RSE1/DDB1/CPSF1_C"/>
</dbReference>
<dbReference type="STRING" id="1344416.A0A139ARR4"/>
<dbReference type="PANTHER" id="PTHR10644">
    <property type="entry name" value="DNA REPAIR/RNA PROCESSING CPSF FAMILY"/>
    <property type="match status" value="1"/>
</dbReference>
<proteinExistence type="inferred from homology"/>
<keyword evidence="4" id="KW-0508">mRNA splicing</keyword>
<keyword evidence="5" id="KW-0539">Nucleus</keyword>
<dbReference type="GO" id="GO:0006397">
    <property type="term" value="P:mRNA processing"/>
    <property type="evidence" value="ECO:0007669"/>
    <property type="project" value="UniProtKB-KW"/>
</dbReference>
<evidence type="ECO:0000256" key="5">
    <source>
        <dbReference type="ARBA" id="ARBA00023242"/>
    </source>
</evidence>
<evidence type="ECO:0008006" key="12">
    <source>
        <dbReference type="Google" id="ProtNLM"/>
    </source>
</evidence>
<evidence type="ECO:0000256" key="4">
    <source>
        <dbReference type="ARBA" id="ARBA00023187"/>
    </source>
</evidence>
<reference evidence="10 11" key="1">
    <citation type="journal article" date="2015" name="Genome Biol. Evol.">
        <title>Phylogenomic analyses indicate that early fungi evolved digesting cell walls of algal ancestors of land plants.</title>
        <authorList>
            <person name="Chang Y."/>
            <person name="Wang S."/>
            <person name="Sekimoto S."/>
            <person name="Aerts A.L."/>
            <person name="Choi C."/>
            <person name="Clum A."/>
            <person name="LaButti K.M."/>
            <person name="Lindquist E.A."/>
            <person name="Yee Ngan C."/>
            <person name="Ohm R.A."/>
            <person name="Salamov A.A."/>
            <person name="Grigoriev I.V."/>
            <person name="Spatafora J.W."/>
            <person name="Berbee M.L."/>
        </authorList>
    </citation>
    <scope>NUCLEOTIDE SEQUENCE [LARGE SCALE GENOMIC DNA]</scope>
    <source>
        <strain evidence="10 11">JEL478</strain>
    </source>
</reference>
<dbReference type="Gene3D" id="2.130.10.10">
    <property type="entry name" value="YVTN repeat-like/Quinoprotein amine dehydrogenase"/>
    <property type="match status" value="3"/>
</dbReference>
<dbReference type="Proteomes" id="UP000070544">
    <property type="component" value="Unassembled WGS sequence"/>
</dbReference>
<dbReference type="FunFam" id="2.130.10.10:FF:000031">
    <property type="entry name" value="Splicing factor 3b subunit 3"/>
    <property type="match status" value="1"/>
</dbReference>
<feature type="domain" description="RSE1/DDB1/CPSF1 C-terminal" evidence="7">
    <location>
        <begin position="868"/>
        <end position="1187"/>
    </location>
</feature>
<dbReference type="InterPro" id="IPR050358">
    <property type="entry name" value="RSE1/DDB1/CFT1"/>
</dbReference>
<dbReference type="Pfam" id="PF23726">
    <property type="entry name" value="Beta-prop_RSE1_2nd"/>
    <property type="match status" value="1"/>
</dbReference>
<dbReference type="FunFam" id="2.130.10.10:FF:001143">
    <property type="entry name" value="Pre-mRNA-splicing factor rse-1, putative"/>
    <property type="match status" value="1"/>
</dbReference>
<evidence type="ECO:0000313" key="10">
    <source>
        <dbReference type="EMBL" id="KXS19436.1"/>
    </source>
</evidence>
<gene>
    <name evidence="10" type="ORF">M427DRAFT_450591</name>
</gene>
<feature type="domain" description="RSE1/DDB1/CPSF1 first beta-propeller" evidence="8">
    <location>
        <begin position="14"/>
        <end position="394"/>
    </location>
</feature>
<keyword evidence="2" id="KW-0507">mRNA processing</keyword>
<evidence type="ECO:0000256" key="3">
    <source>
        <dbReference type="ARBA" id="ARBA00022728"/>
    </source>
</evidence>
<accession>A0A139ARR4</accession>
<evidence type="ECO:0000259" key="9">
    <source>
        <dbReference type="Pfam" id="PF23726"/>
    </source>
</evidence>
<comment type="similarity">
    <text evidence="6">Belongs to the RSE1 family.</text>
</comment>
<dbReference type="OMA" id="PRATGHW"/>
<comment type="subcellular location">
    <subcellularLocation>
        <location evidence="1">Nucleus</location>
    </subcellularLocation>
</comment>
<evidence type="ECO:0000259" key="7">
    <source>
        <dbReference type="Pfam" id="PF03178"/>
    </source>
</evidence>
<feature type="domain" description="RSE1/DDB1/CPSF1 second beta-propeller" evidence="9">
    <location>
        <begin position="467"/>
        <end position="784"/>
    </location>
</feature>
<dbReference type="Pfam" id="PF03178">
    <property type="entry name" value="CPSF_A"/>
    <property type="match status" value="1"/>
</dbReference>
<sequence>MFLYNLTLQPPTGINQCIIGNFSGSKLQEICVSRGAGTTIEILRADQQTGKVTVVLSHHVFGLVRSLAPFRLTGGSKDYIVVGSDSGKITVLEYNPTKNILEKIHQETFGKSAVRRIVPGQYLAADPKGRAVMIAAVEKQKFVYILNRDSLARLTISSPLEAHKSFTLCYALVGVDVGFENPVFAALEVDYQESDQDPTGEAFENAEKVLTYYELDLGLNHVVRKWSEPVPASANHLIAIPGGTDGPSGVLVCSEGFITWYHQGFPAKRVTIPRRPPRRETGVEEDDAGKPRLIAASVVHRMRSSFFILAQTEDGDVFKVQVDYPPGAGGDIQGITAIRLKYFDTVPVATGLVLLKTGFLFVAAEFGNHVLYQIENLGDDDTEQTEYTSLDFPDPEEAEPDEISPVFFRPRALRNLVPVDEADSLAPLTDCKLMNLLPGEDTPQLYVTSGRGARASFRTLRHGIEVQEMAVSELPGNPNAVWTVKVDSRAEFDSYIIVSFTNATLVLSIGETVEEVTDTGFIGTSPTLAVTQLGDDALIQVYPQGIRHIRADRRVNEWKTPGGRHIVKAACNSRQVAIALSSGEIVYFELDAGGHLNEYGERREMPSGVSCLAVGEVEEGRVRSKFLAVGCLDQTIRVLALDPDNCLQPVSMQAVNAIPESLLIAATAENTAATNSSSTLYLHAGLQNGILLRTVLDPVTGQLSDTRMRFLGAKGVRLFAVKVQGQSAVLGLSSRPWLGYTWNDRARMVPLTYEMLEWGSSFSSEQCPEGIVAISANTLRILTVEKLGNTFNQHIVPLRYTPRKFMLHEPSNKFVVIESEHRALALDVLRKEAEEDMETEDGAENNEVEYPLPPEQFGVPKEDAGKWASAVRVIDPMKGETTSLVYLEENEAAFSVSSVTFYNDPTETYVCVGTARDVTLSPRTCSSGFIRMYKLDVDGKLQLMHVTPVDDVPHAMCPFQGRLLVGVGRILRIYDLGKKKLLRKCENKQIPTCIINLHTQGDRIVIGDLQESTFYASYRRQDNRIIVFADDTTNRYTTCTTMVDYDTVVGGDKFGNFWVARLPSDVSQDLDDDPTGNKLVFEKGFLQGAAYKLQRVCEYFVGDTLTSITKTALVPGGREILVYTSMLGSIGIFVPFQSKEDVDFFQNLEFHLRNELPPICGRDHLAYRGSFIPAKGVIDGDLCEQFSLLPWEKRTQIAEELDRTVPEVMKKLEDIRVRGAF</sequence>
<keyword evidence="3" id="KW-0747">Spliceosome</keyword>
<dbReference type="InterPro" id="IPR018846">
    <property type="entry name" value="Beta-prop_RSE1/DDB1/CPSF1_1st"/>
</dbReference>
<evidence type="ECO:0000313" key="11">
    <source>
        <dbReference type="Proteomes" id="UP000070544"/>
    </source>
</evidence>
<evidence type="ECO:0000259" key="8">
    <source>
        <dbReference type="Pfam" id="PF10433"/>
    </source>
</evidence>
<protein>
    <recommendedName>
        <fullName evidence="12">DNA damage-binding protein 1</fullName>
    </recommendedName>
</protein>
<dbReference type="Pfam" id="PF10433">
    <property type="entry name" value="Beta-prop_RSE1_1st"/>
    <property type="match status" value="1"/>
</dbReference>
<dbReference type="GO" id="GO:0005681">
    <property type="term" value="C:spliceosomal complex"/>
    <property type="evidence" value="ECO:0007669"/>
    <property type="project" value="UniProtKB-KW"/>
</dbReference>
<dbReference type="GO" id="GO:0003676">
    <property type="term" value="F:nucleic acid binding"/>
    <property type="evidence" value="ECO:0007669"/>
    <property type="project" value="InterPro"/>
</dbReference>
<dbReference type="InterPro" id="IPR036322">
    <property type="entry name" value="WD40_repeat_dom_sf"/>
</dbReference>
<dbReference type="InterPro" id="IPR015943">
    <property type="entry name" value="WD40/YVTN_repeat-like_dom_sf"/>
</dbReference>
<dbReference type="AlphaFoldDB" id="A0A139ARR4"/>
<organism evidence="10 11">
    <name type="scientific">Gonapodya prolifera (strain JEL478)</name>
    <name type="common">Monoblepharis prolifera</name>
    <dbReference type="NCBI Taxonomy" id="1344416"/>
    <lineage>
        <taxon>Eukaryota</taxon>
        <taxon>Fungi</taxon>
        <taxon>Fungi incertae sedis</taxon>
        <taxon>Chytridiomycota</taxon>
        <taxon>Chytridiomycota incertae sedis</taxon>
        <taxon>Monoblepharidomycetes</taxon>
        <taxon>Monoblepharidales</taxon>
        <taxon>Gonapodyaceae</taxon>
        <taxon>Gonapodya</taxon>
    </lineage>
</organism>
<dbReference type="EMBL" id="KQ965738">
    <property type="protein sequence ID" value="KXS19436.1"/>
    <property type="molecule type" value="Genomic_DNA"/>
</dbReference>
<evidence type="ECO:0000256" key="6">
    <source>
        <dbReference type="ARBA" id="ARBA00038266"/>
    </source>
</evidence>
<evidence type="ECO:0000256" key="1">
    <source>
        <dbReference type="ARBA" id="ARBA00004123"/>
    </source>
</evidence>